<dbReference type="GO" id="GO:0016787">
    <property type="term" value="F:hydrolase activity"/>
    <property type="evidence" value="ECO:0007669"/>
    <property type="project" value="TreeGrafter"/>
</dbReference>
<feature type="domain" description="Strictosidine synthase conserved region" evidence="5">
    <location>
        <begin position="26"/>
        <end position="113"/>
    </location>
</feature>
<keyword evidence="3" id="KW-0926">Vacuole</keyword>
<evidence type="ECO:0000256" key="3">
    <source>
        <dbReference type="ARBA" id="ARBA00022554"/>
    </source>
</evidence>
<evidence type="ECO:0000259" key="5">
    <source>
        <dbReference type="Pfam" id="PF03088"/>
    </source>
</evidence>
<gene>
    <name evidence="6" type="ORF">TSUD_272530</name>
</gene>
<dbReference type="InterPro" id="IPR011042">
    <property type="entry name" value="6-blade_b-propeller_TolB-like"/>
</dbReference>
<proteinExistence type="inferred from homology"/>
<name>A0A2Z6PBB1_TRISU</name>
<dbReference type="GO" id="GO:0005773">
    <property type="term" value="C:vacuole"/>
    <property type="evidence" value="ECO:0007669"/>
    <property type="project" value="UniProtKB-SubCell"/>
</dbReference>
<evidence type="ECO:0000313" key="6">
    <source>
        <dbReference type="EMBL" id="GAU41669.1"/>
    </source>
</evidence>
<evidence type="ECO:0000256" key="4">
    <source>
        <dbReference type="ARBA" id="ARBA00023180"/>
    </source>
</evidence>
<comment type="similarity">
    <text evidence="2">Belongs to the strictosidine synthase family.</text>
</comment>
<dbReference type="GO" id="GO:0012505">
    <property type="term" value="C:endomembrane system"/>
    <property type="evidence" value="ECO:0007669"/>
    <property type="project" value="TreeGrafter"/>
</dbReference>
<comment type="subcellular location">
    <subcellularLocation>
        <location evidence="1">Vacuole</location>
    </subcellularLocation>
</comment>
<dbReference type="InterPro" id="IPR018119">
    <property type="entry name" value="Strictosidine_synth_cons-reg"/>
</dbReference>
<dbReference type="Proteomes" id="UP000242715">
    <property type="component" value="Unassembled WGS sequence"/>
</dbReference>
<dbReference type="PANTHER" id="PTHR10426:SF106">
    <property type="entry name" value="PROTEIN STRICTOSIDINE SYNTHASE-LIKE 3"/>
    <property type="match status" value="1"/>
</dbReference>
<accession>A0A2Z6PBB1</accession>
<keyword evidence="4" id="KW-0325">Glycoprotein</keyword>
<dbReference type="AlphaFoldDB" id="A0A2Z6PBB1"/>
<evidence type="ECO:0000256" key="1">
    <source>
        <dbReference type="ARBA" id="ARBA00004116"/>
    </source>
</evidence>
<sequence>MKVGPEGGLATSLATEVEGVPLRFPNDVDVDSEGNVYFTESSAIYQRRNFIQLVFSGDDSGKVLKYNPETKETTVLVRNIQFPNGISLSKDGSFFVFCEGSIGRLRKYWLKGEKAGTSEILAILPGAPDNVRVNEDGDFWVALHCRRSMYAYLTGLYPWIRKAILKLPIPTKYQYLFQIGGKQHGVIVKYSPEGKLLQILEDSEGKVVRAVSEVEEKDGQLWIGSVLMPFIAIYKL</sequence>
<protein>
    <recommendedName>
        <fullName evidence="5">Strictosidine synthase conserved region domain-containing protein</fullName>
    </recommendedName>
</protein>
<dbReference type="OrthoDB" id="5307922at2759"/>
<organism evidence="6 7">
    <name type="scientific">Trifolium subterraneum</name>
    <name type="common">Subterranean clover</name>
    <dbReference type="NCBI Taxonomy" id="3900"/>
    <lineage>
        <taxon>Eukaryota</taxon>
        <taxon>Viridiplantae</taxon>
        <taxon>Streptophyta</taxon>
        <taxon>Embryophyta</taxon>
        <taxon>Tracheophyta</taxon>
        <taxon>Spermatophyta</taxon>
        <taxon>Magnoliopsida</taxon>
        <taxon>eudicotyledons</taxon>
        <taxon>Gunneridae</taxon>
        <taxon>Pentapetalae</taxon>
        <taxon>rosids</taxon>
        <taxon>fabids</taxon>
        <taxon>Fabales</taxon>
        <taxon>Fabaceae</taxon>
        <taxon>Papilionoideae</taxon>
        <taxon>50 kb inversion clade</taxon>
        <taxon>NPAAA clade</taxon>
        <taxon>Hologalegina</taxon>
        <taxon>IRL clade</taxon>
        <taxon>Trifolieae</taxon>
        <taxon>Trifolium</taxon>
    </lineage>
</organism>
<dbReference type="SUPFAM" id="SSF63829">
    <property type="entry name" value="Calcium-dependent phosphotriesterase"/>
    <property type="match status" value="1"/>
</dbReference>
<keyword evidence="7" id="KW-1185">Reference proteome</keyword>
<dbReference type="Pfam" id="PF03088">
    <property type="entry name" value="Str_synth"/>
    <property type="match status" value="1"/>
</dbReference>
<dbReference type="Gene3D" id="2.120.10.30">
    <property type="entry name" value="TolB, C-terminal domain"/>
    <property type="match status" value="1"/>
</dbReference>
<evidence type="ECO:0000313" key="7">
    <source>
        <dbReference type="Proteomes" id="UP000242715"/>
    </source>
</evidence>
<evidence type="ECO:0000256" key="2">
    <source>
        <dbReference type="ARBA" id="ARBA00009191"/>
    </source>
</evidence>
<dbReference type="PANTHER" id="PTHR10426">
    <property type="entry name" value="STRICTOSIDINE SYNTHASE-RELATED"/>
    <property type="match status" value="1"/>
</dbReference>
<reference evidence="7" key="1">
    <citation type="journal article" date="2017" name="Front. Plant Sci.">
        <title>Climate Clever Clovers: New Paradigm to Reduce the Environmental Footprint of Ruminants by Breeding Low Methanogenic Forages Utilizing Haplotype Variation.</title>
        <authorList>
            <person name="Kaur P."/>
            <person name="Appels R."/>
            <person name="Bayer P.E."/>
            <person name="Keeble-Gagnere G."/>
            <person name="Wang J."/>
            <person name="Hirakawa H."/>
            <person name="Shirasawa K."/>
            <person name="Vercoe P."/>
            <person name="Stefanova K."/>
            <person name="Durmic Z."/>
            <person name="Nichols P."/>
            <person name="Revell C."/>
            <person name="Isobe S.N."/>
            <person name="Edwards D."/>
            <person name="Erskine W."/>
        </authorList>
    </citation>
    <scope>NUCLEOTIDE SEQUENCE [LARGE SCALE GENOMIC DNA]</scope>
    <source>
        <strain evidence="7">cv. Daliak</strain>
    </source>
</reference>
<dbReference type="EMBL" id="DF973874">
    <property type="protein sequence ID" value="GAU41669.1"/>
    <property type="molecule type" value="Genomic_DNA"/>
</dbReference>